<feature type="domain" description="Serine-threonine/tyrosine-protein kinase catalytic" evidence="6">
    <location>
        <begin position="1"/>
        <end position="35"/>
    </location>
</feature>
<keyword evidence="5" id="KW-0067">ATP-binding</keyword>
<keyword evidence="2" id="KW-0808">Transferase</keyword>
<gene>
    <name evidence="7" type="ORF">BRARA_I04598</name>
</gene>
<evidence type="ECO:0000256" key="2">
    <source>
        <dbReference type="ARBA" id="ARBA00022679"/>
    </source>
</evidence>
<dbReference type="AlphaFoldDB" id="A0A397Y376"/>
<keyword evidence="3" id="KW-0547">Nucleotide-binding</keyword>
<organism evidence="7 8">
    <name type="scientific">Brassica campestris</name>
    <name type="common">Field mustard</name>
    <dbReference type="NCBI Taxonomy" id="3711"/>
    <lineage>
        <taxon>Eukaryota</taxon>
        <taxon>Viridiplantae</taxon>
        <taxon>Streptophyta</taxon>
        <taxon>Embryophyta</taxon>
        <taxon>Tracheophyta</taxon>
        <taxon>Spermatophyta</taxon>
        <taxon>Magnoliopsida</taxon>
        <taxon>eudicotyledons</taxon>
        <taxon>Gunneridae</taxon>
        <taxon>Pentapetalae</taxon>
        <taxon>rosids</taxon>
        <taxon>malvids</taxon>
        <taxon>Brassicales</taxon>
        <taxon>Brassicaceae</taxon>
        <taxon>Brassiceae</taxon>
        <taxon>Brassica</taxon>
    </lineage>
</organism>
<dbReference type="InterPro" id="IPR001245">
    <property type="entry name" value="Ser-Thr/Tyr_kinase_cat_dom"/>
</dbReference>
<dbReference type="Pfam" id="PF07714">
    <property type="entry name" value="PK_Tyr_Ser-Thr"/>
    <property type="match status" value="1"/>
</dbReference>
<evidence type="ECO:0000313" key="7">
    <source>
        <dbReference type="EMBL" id="RID48051.1"/>
    </source>
</evidence>
<dbReference type="GO" id="GO:0004674">
    <property type="term" value="F:protein serine/threonine kinase activity"/>
    <property type="evidence" value="ECO:0007669"/>
    <property type="project" value="UniProtKB-KW"/>
</dbReference>
<protein>
    <recommendedName>
        <fullName evidence="6">Serine-threonine/tyrosine-protein kinase catalytic domain-containing protein</fullName>
    </recommendedName>
</protein>
<dbReference type="PANTHER" id="PTHR27002">
    <property type="entry name" value="RECEPTOR-LIKE SERINE/THREONINE-PROTEIN KINASE SD1-8"/>
    <property type="match status" value="1"/>
</dbReference>
<evidence type="ECO:0000256" key="1">
    <source>
        <dbReference type="ARBA" id="ARBA00022527"/>
    </source>
</evidence>
<accession>A0A397Y376</accession>
<reference evidence="7 8" key="1">
    <citation type="submission" date="2018-06" db="EMBL/GenBank/DDBJ databases">
        <title>WGS assembly of Brassica rapa FPsc.</title>
        <authorList>
            <person name="Bowman J."/>
            <person name="Kohchi T."/>
            <person name="Yamato K."/>
            <person name="Jenkins J."/>
            <person name="Shu S."/>
            <person name="Ishizaki K."/>
            <person name="Yamaoka S."/>
            <person name="Nishihama R."/>
            <person name="Nakamura Y."/>
            <person name="Berger F."/>
            <person name="Adam C."/>
            <person name="Aki S."/>
            <person name="Althoff F."/>
            <person name="Araki T."/>
            <person name="Arteaga-Vazquez M."/>
            <person name="Balasubrmanian S."/>
            <person name="Bauer D."/>
            <person name="Boehm C."/>
            <person name="Briginshaw L."/>
            <person name="Caballero-Perez J."/>
            <person name="Catarino B."/>
            <person name="Chen F."/>
            <person name="Chiyoda S."/>
            <person name="Chovatia M."/>
            <person name="Davies K."/>
            <person name="Delmans M."/>
            <person name="Demura T."/>
            <person name="Dierschke T."/>
            <person name="Dolan L."/>
            <person name="Dorantes-Acosta A."/>
            <person name="Eklund D."/>
            <person name="Florent S."/>
            <person name="Flores-Sandoval E."/>
            <person name="Fujiyama A."/>
            <person name="Fukuzawa H."/>
            <person name="Galik B."/>
            <person name="Grimanelli D."/>
            <person name="Grimwood J."/>
            <person name="Grossniklaus U."/>
            <person name="Hamada T."/>
            <person name="Haseloff J."/>
            <person name="Hetherington A."/>
            <person name="Higo A."/>
            <person name="Hirakawa Y."/>
            <person name="Hundley H."/>
            <person name="Ikeda Y."/>
            <person name="Inoue K."/>
            <person name="Inoue S."/>
            <person name="Ishida S."/>
            <person name="Jia Q."/>
            <person name="Kakita M."/>
            <person name="Kanazawa T."/>
            <person name="Kawai Y."/>
            <person name="Kawashima T."/>
            <person name="Kennedy M."/>
            <person name="Kinose K."/>
            <person name="Kinoshita T."/>
            <person name="Kohara Y."/>
            <person name="Koide E."/>
            <person name="Komatsu K."/>
            <person name="Kopischke S."/>
            <person name="Kubo M."/>
            <person name="Kyozuka J."/>
            <person name="Lagercrantz U."/>
            <person name="Lin S."/>
            <person name="Lindquist E."/>
            <person name="Lipzen A."/>
            <person name="Lu C."/>
            <person name="Luna E."/>
            <person name="Martienssen R."/>
            <person name="Minamino N."/>
            <person name="Mizutani M."/>
            <person name="Mizutani M."/>
            <person name="Mochizuki N."/>
            <person name="Monte I."/>
            <person name="Mosher R."/>
            <person name="Nagasaki H."/>
            <person name="Nakagami H."/>
            <person name="Naramoto S."/>
            <person name="Nishitani K."/>
            <person name="Ohtani M."/>
            <person name="Okamoto T."/>
            <person name="Okumura M."/>
            <person name="Phillips J."/>
            <person name="Pollak B."/>
            <person name="Reinders A."/>
            <person name="Roevekamp M."/>
            <person name="Sano R."/>
            <person name="Sawa S."/>
            <person name="Schmid M."/>
            <person name="Shirakawa M."/>
            <person name="Solano R."/>
            <person name="Spunde A."/>
            <person name="Suetsugu N."/>
            <person name="Sugano S."/>
            <person name="Sugiyama A."/>
            <person name="Sun R."/>
            <person name="Suzuki Y."/>
            <person name="Takenaka M."/>
            <person name="Takezawa D."/>
            <person name="Tomogane H."/>
            <person name="Tsuzuki M."/>
            <person name="Ueda T."/>
            <person name="Umeda M."/>
            <person name="Ward J."/>
            <person name="Watanabe Y."/>
            <person name="Yazaki K."/>
            <person name="Yokoyama R."/>
            <person name="Yoshitake Y."/>
            <person name="Yotsui I."/>
            <person name="Zachgo S."/>
            <person name="Schmutz J."/>
        </authorList>
    </citation>
    <scope>NUCLEOTIDE SEQUENCE [LARGE SCALE GENOMIC DNA]</scope>
    <source>
        <strain evidence="8">cv. B-3</strain>
    </source>
</reference>
<dbReference type="Gene3D" id="1.10.510.10">
    <property type="entry name" value="Transferase(Phosphotransferase) domain 1"/>
    <property type="match status" value="1"/>
</dbReference>
<dbReference type="PANTHER" id="PTHR27002:SF1047">
    <property type="entry name" value="CYSTEINE-RICH RECEPTOR-LIKE PROTEIN KINASE 34"/>
    <property type="match status" value="1"/>
</dbReference>
<keyword evidence="4" id="KW-0418">Kinase</keyword>
<dbReference type="GO" id="GO:0005524">
    <property type="term" value="F:ATP binding"/>
    <property type="evidence" value="ECO:0007669"/>
    <property type="project" value="UniProtKB-KW"/>
</dbReference>
<evidence type="ECO:0000313" key="8">
    <source>
        <dbReference type="Proteomes" id="UP000264353"/>
    </source>
</evidence>
<dbReference type="SUPFAM" id="SSF56112">
    <property type="entry name" value="Protein kinase-like (PK-like)"/>
    <property type="match status" value="1"/>
</dbReference>
<dbReference type="Proteomes" id="UP000264353">
    <property type="component" value="Chromosome A9"/>
</dbReference>
<name>A0A397Y376_BRACM</name>
<sequence>MSLEYVMHGHFSIKSDVYSFEVLVLEIISGKKNINFYEENGAHVVTYYLSDPDIIGNIRRNWKKIRSVPVRIVLILPDHNRKYVLTRITRII</sequence>
<evidence type="ECO:0000256" key="5">
    <source>
        <dbReference type="ARBA" id="ARBA00022840"/>
    </source>
</evidence>
<dbReference type="InterPro" id="IPR011009">
    <property type="entry name" value="Kinase-like_dom_sf"/>
</dbReference>
<evidence type="ECO:0000256" key="4">
    <source>
        <dbReference type="ARBA" id="ARBA00022777"/>
    </source>
</evidence>
<proteinExistence type="predicted"/>
<keyword evidence="1" id="KW-0723">Serine/threonine-protein kinase</keyword>
<evidence type="ECO:0000259" key="6">
    <source>
        <dbReference type="Pfam" id="PF07714"/>
    </source>
</evidence>
<evidence type="ECO:0000256" key="3">
    <source>
        <dbReference type="ARBA" id="ARBA00022741"/>
    </source>
</evidence>
<dbReference type="EMBL" id="CM010636">
    <property type="protein sequence ID" value="RID48051.1"/>
    <property type="molecule type" value="Genomic_DNA"/>
</dbReference>